<dbReference type="OrthoDB" id="1933717at2759"/>
<dbReference type="Proteomes" id="UP000305948">
    <property type="component" value="Unassembled WGS sequence"/>
</dbReference>
<keyword evidence="2" id="KW-0521">NADP</keyword>
<name>A0A5C3MSE8_9AGAM</name>
<protein>
    <submittedName>
        <fullName evidence="5">NAD(P)-binding protein</fullName>
    </submittedName>
</protein>
<dbReference type="Gene3D" id="3.40.50.720">
    <property type="entry name" value="NAD(P)-binding Rossmann-like Domain"/>
    <property type="match status" value="1"/>
</dbReference>
<accession>A0A5C3MSE8</accession>
<evidence type="ECO:0000256" key="1">
    <source>
        <dbReference type="ARBA" id="ARBA00006484"/>
    </source>
</evidence>
<dbReference type="STRING" id="5364.A0A5C3MSE8"/>
<evidence type="ECO:0000313" key="5">
    <source>
        <dbReference type="EMBL" id="TFK46688.1"/>
    </source>
</evidence>
<dbReference type="GO" id="GO:0016491">
    <property type="term" value="F:oxidoreductase activity"/>
    <property type="evidence" value="ECO:0007669"/>
    <property type="project" value="UniProtKB-KW"/>
</dbReference>
<dbReference type="AlphaFoldDB" id="A0A5C3MSE8"/>
<dbReference type="PRINTS" id="PR00081">
    <property type="entry name" value="GDHRDH"/>
</dbReference>
<keyword evidence="6" id="KW-1185">Reference proteome</keyword>
<evidence type="ECO:0000256" key="4">
    <source>
        <dbReference type="RuleBase" id="RU000363"/>
    </source>
</evidence>
<keyword evidence="3" id="KW-0560">Oxidoreductase</keyword>
<dbReference type="PRINTS" id="PR00080">
    <property type="entry name" value="SDRFAMILY"/>
</dbReference>
<dbReference type="PANTHER" id="PTHR43963">
    <property type="entry name" value="CARBONYL REDUCTASE 1-RELATED"/>
    <property type="match status" value="1"/>
</dbReference>
<dbReference type="SUPFAM" id="SSF51735">
    <property type="entry name" value="NAD(P)-binding Rossmann-fold domains"/>
    <property type="match status" value="1"/>
</dbReference>
<evidence type="ECO:0000256" key="3">
    <source>
        <dbReference type="ARBA" id="ARBA00023002"/>
    </source>
</evidence>
<evidence type="ECO:0000256" key="2">
    <source>
        <dbReference type="ARBA" id="ARBA00022857"/>
    </source>
</evidence>
<dbReference type="InterPro" id="IPR020904">
    <property type="entry name" value="Sc_DH/Rdtase_CS"/>
</dbReference>
<dbReference type="Pfam" id="PF00106">
    <property type="entry name" value="adh_short"/>
    <property type="match status" value="2"/>
</dbReference>
<dbReference type="PROSITE" id="PS00061">
    <property type="entry name" value="ADH_SHORT"/>
    <property type="match status" value="1"/>
</dbReference>
<dbReference type="InterPro" id="IPR002347">
    <property type="entry name" value="SDR_fam"/>
</dbReference>
<gene>
    <name evidence="5" type="ORF">OE88DRAFT_1739300</name>
</gene>
<dbReference type="InterPro" id="IPR036291">
    <property type="entry name" value="NAD(P)-bd_dom_sf"/>
</dbReference>
<dbReference type="EMBL" id="ML213528">
    <property type="protein sequence ID" value="TFK46688.1"/>
    <property type="molecule type" value="Genomic_DNA"/>
</dbReference>
<reference evidence="5 6" key="1">
    <citation type="journal article" date="2019" name="Nat. Ecol. Evol.">
        <title>Megaphylogeny resolves global patterns of mushroom evolution.</title>
        <authorList>
            <person name="Varga T."/>
            <person name="Krizsan K."/>
            <person name="Foldi C."/>
            <person name="Dima B."/>
            <person name="Sanchez-Garcia M."/>
            <person name="Sanchez-Ramirez S."/>
            <person name="Szollosi G.J."/>
            <person name="Szarkandi J.G."/>
            <person name="Papp V."/>
            <person name="Albert L."/>
            <person name="Andreopoulos W."/>
            <person name="Angelini C."/>
            <person name="Antonin V."/>
            <person name="Barry K.W."/>
            <person name="Bougher N.L."/>
            <person name="Buchanan P."/>
            <person name="Buyck B."/>
            <person name="Bense V."/>
            <person name="Catcheside P."/>
            <person name="Chovatia M."/>
            <person name="Cooper J."/>
            <person name="Damon W."/>
            <person name="Desjardin D."/>
            <person name="Finy P."/>
            <person name="Geml J."/>
            <person name="Haridas S."/>
            <person name="Hughes K."/>
            <person name="Justo A."/>
            <person name="Karasinski D."/>
            <person name="Kautmanova I."/>
            <person name="Kiss B."/>
            <person name="Kocsube S."/>
            <person name="Kotiranta H."/>
            <person name="LaButti K.M."/>
            <person name="Lechner B.E."/>
            <person name="Liimatainen K."/>
            <person name="Lipzen A."/>
            <person name="Lukacs Z."/>
            <person name="Mihaltcheva S."/>
            <person name="Morgado L.N."/>
            <person name="Niskanen T."/>
            <person name="Noordeloos M.E."/>
            <person name="Ohm R.A."/>
            <person name="Ortiz-Santana B."/>
            <person name="Ovrebo C."/>
            <person name="Racz N."/>
            <person name="Riley R."/>
            <person name="Savchenko A."/>
            <person name="Shiryaev A."/>
            <person name="Soop K."/>
            <person name="Spirin V."/>
            <person name="Szebenyi C."/>
            <person name="Tomsovsky M."/>
            <person name="Tulloss R.E."/>
            <person name="Uehling J."/>
            <person name="Grigoriev I.V."/>
            <person name="Vagvolgyi C."/>
            <person name="Papp T."/>
            <person name="Martin F.M."/>
            <person name="Miettinen O."/>
            <person name="Hibbett D.S."/>
            <person name="Nagy L.G."/>
        </authorList>
    </citation>
    <scope>NUCLEOTIDE SEQUENCE [LARGE SCALE GENOMIC DNA]</scope>
    <source>
        <strain evidence="5 6">OMC1185</strain>
    </source>
</reference>
<evidence type="ECO:0000313" key="6">
    <source>
        <dbReference type="Proteomes" id="UP000305948"/>
    </source>
</evidence>
<sequence length="283" mass="30326">MSGKQLVAIVTGANKGIGKGIVERLAAKFDGSYLAQSTGASSLLIYLTARDESRGLAALSSLRASAASSVSIEFAQLDIDSKQSIDALAESMKSRHGQIDVLINNAAIASKGPNFDEHVVETTLKTNYYATKEMCLAFLPLLNREHGRLINVSSTGGVLTRLSSPALASQFRSALTIPAVDTLMQQFRDDVRSNTWKEKGWYASGYAVSKMGVTALTRALANENKDKGLLINAVCPGWVKTDMAGDKAPKTVEQGAVTPVMLALDDIKGKTGTFWNDSGEYNW</sequence>
<proteinExistence type="inferred from homology"/>
<comment type="similarity">
    <text evidence="1 4">Belongs to the short-chain dehydrogenases/reductases (SDR) family.</text>
</comment>
<organism evidence="5 6">
    <name type="scientific">Heliocybe sulcata</name>
    <dbReference type="NCBI Taxonomy" id="5364"/>
    <lineage>
        <taxon>Eukaryota</taxon>
        <taxon>Fungi</taxon>
        <taxon>Dikarya</taxon>
        <taxon>Basidiomycota</taxon>
        <taxon>Agaricomycotina</taxon>
        <taxon>Agaricomycetes</taxon>
        <taxon>Gloeophyllales</taxon>
        <taxon>Gloeophyllaceae</taxon>
        <taxon>Heliocybe</taxon>
    </lineage>
</organism>
<dbReference type="PANTHER" id="PTHR43963:SF6">
    <property type="entry name" value="CHAIN DEHYDROGENASE FAMILY PROTEIN, PUTATIVE (AFU_ORTHOLOGUE AFUA_3G15350)-RELATED"/>
    <property type="match status" value="1"/>
</dbReference>